<dbReference type="PANTHER" id="PTHR12994:SF17">
    <property type="entry name" value="LD30995P"/>
    <property type="match status" value="1"/>
</dbReference>
<dbReference type="NCBIfam" id="NF033678">
    <property type="entry name" value="C69_fam_dipept"/>
    <property type="match status" value="1"/>
</dbReference>
<keyword evidence="4 6" id="KW-0378">Hydrolase</keyword>
<evidence type="ECO:0000256" key="3">
    <source>
        <dbReference type="ARBA" id="ARBA00022670"/>
    </source>
</evidence>
<evidence type="ECO:0000313" key="8">
    <source>
        <dbReference type="Proteomes" id="UP001215461"/>
    </source>
</evidence>
<dbReference type="PANTHER" id="PTHR12994">
    <property type="entry name" value="SECERNIN"/>
    <property type="match status" value="1"/>
</dbReference>
<protein>
    <recommendedName>
        <fullName evidence="6">Dipeptidase</fullName>
        <ecNumber evidence="6">3.4.-.-</ecNumber>
    </recommendedName>
</protein>
<evidence type="ECO:0000256" key="1">
    <source>
        <dbReference type="ARBA" id="ARBA00001670"/>
    </source>
</evidence>
<name>A0ABD4XJ72_WEIPA</name>
<comment type="catalytic activity">
    <reaction evidence="1">
        <text>an L-aminoacyl-L-amino acid + H2O = 2 an L-alpha-amino acid</text>
        <dbReference type="Rhea" id="RHEA:48940"/>
        <dbReference type="ChEBI" id="CHEBI:15377"/>
        <dbReference type="ChEBI" id="CHEBI:59869"/>
        <dbReference type="ChEBI" id="CHEBI:77460"/>
        <dbReference type="EC" id="3.4.13.19"/>
    </reaction>
</comment>
<dbReference type="GO" id="GO:0016805">
    <property type="term" value="F:dipeptidase activity"/>
    <property type="evidence" value="ECO:0007669"/>
    <property type="project" value="UniProtKB-KW"/>
</dbReference>
<dbReference type="Proteomes" id="UP001215461">
    <property type="component" value="Unassembled WGS sequence"/>
</dbReference>
<sequence>MNTAGYQTHQKTCTTILVGKNATIDGSTIIARNEDGGDQPNPQKFVVYPANAARTTYDSGANHVKIPLPGNSLRYTATPDADDSFGVWAGAGINSQNVAMTATETSTTNTHVLAADPLTDDGIGEADITTLVLPYIKSAREGVVRLGELLTEYGTYESNGIAFSDHDEVWYFESIGGHHWAAIRIPDDAFVVAPNRFNIDYFDFNSDDTMSSADLEQFIADYHLNPDIDETTVNLRHIFGSATDKDRIYNNPRAWYVHQLFAKDSENEQPEDQDLPFIVYPKKKMSVDDVKFALSSHYQGTAFDPYDHIEKPIKYRPIGINRNQESHILQIRPNVPADIAGVHWLGYGPNTFNAFVPFYVSVSATPASFAKTTPTFDVSTSYWLTRVIAVIADKDFSTYQDMQARFEQQIVANNVRLQQQTDKAIQLGQTVDLEAVNQKMADNYMQAANTLLGQMTILGTKKMHLRFSVAD</sequence>
<keyword evidence="5 6" id="KW-0224">Dipeptidase</keyword>
<comment type="caution">
    <text evidence="7">The sequence shown here is derived from an EMBL/GenBank/DDBJ whole genome shotgun (WGS) entry which is preliminary data.</text>
</comment>
<dbReference type="PROSITE" id="PS00018">
    <property type="entry name" value="EF_HAND_1"/>
    <property type="match status" value="1"/>
</dbReference>
<dbReference type="Pfam" id="PF03577">
    <property type="entry name" value="Peptidase_C69"/>
    <property type="match status" value="1"/>
</dbReference>
<dbReference type="GO" id="GO:0006508">
    <property type="term" value="P:proteolysis"/>
    <property type="evidence" value="ECO:0007669"/>
    <property type="project" value="UniProtKB-KW"/>
</dbReference>
<dbReference type="AlphaFoldDB" id="A0ABD4XJ72"/>
<dbReference type="EC" id="3.4.-.-" evidence="6"/>
<dbReference type="RefSeq" id="WP_277362251.1">
    <property type="nucleotide sequence ID" value="NZ_JAANXN010000005.1"/>
</dbReference>
<organism evidence="7 8">
    <name type="scientific">Weissella paramesenteroides</name>
    <name type="common">Leuconostoc paramesenteroides</name>
    <dbReference type="NCBI Taxonomy" id="1249"/>
    <lineage>
        <taxon>Bacteria</taxon>
        <taxon>Bacillati</taxon>
        <taxon>Bacillota</taxon>
        <taxon>Bacilli</taxon>
        <taxon>Lactobacillales</taxon>
        <taxon>Lactobacillaceae</taxon>
        <taxon>Weissella</taxon>
    </lineage>
</organism>
<evidence type="ECO:0000256" key="6">
    <source>
        <dbReference type="RuleBase" id="RU364089"/>
    </source>
</evidence>
<accession>A0ABD4XJ72</accession>
<evidence type="ECO:0000256" key="5">
    <source>
        <dbReference type="ARBA" id="ARBA00022997"/>
    </source>
</evidence>
<comment type="similarity">
    <text evidence="2 6">Belongs to the peptidase C69 family.</text>
</comment>
<dbReference type="EMBL" id="JAANXN010000005">
    <property type="protein sequence ID" value="MDF8371030.1"/>
    <property type="molecule type" value="Genomic_DNA"/>
</dbReference>
<dbReference type="InterPro" id="IPR005322">
    <property type="entry name" value="Peptidase_C69"/>
</dbReference>
<evidence type="ECO:0000256" key="2">
    <source>
        <dbReference type="ARBA" id="ARBA00007225"/>
    </source>
</evidence>
<dbReference type="Gene3D" id="3.60.60.10">
    <property type="entry name" value="Penicillin V Acylase, Chain A"/>
    <property type="match status" value="1"/>
</dbReference>
<evidence type="ECO:0000313" key="7">
    <source>
        <dbReference type="EMBL" id="MDF8371030.1"/>
    </source>
</evidence>
<proteinExistence type="inferred from homology"/>
<gene>
    <name evidence="7" type="ORF">G9403_05055</name>
</gene>
<dbReference type="InterPro" id="IPR047804">
    <property type="entry name" value="C69_dipept_A-like"/>
</dbReference>
<keyword evidence="3 6" id="KW-0645">Protease</keyword>
<dbReference type="InterPro" id="IPR018247">
    <property type="entry name" value="EF_Hand_1_Ca_BS"/>
</dbReference>
<reference evidence="7 8" key="1">
    <citation type="submission" date="2020-03" db="EMBL/GenBank/DDBJ databases">
        <title>Comparative genomics of Weissella paramesenteroides.</title>
        <authorList>
            <person name="Kant R."/>
            <person name="Takala T."/>
            <person name="Saris P."/>
        </authorList>
    </citation>
    <scope>NUCLEOTIDE SEQUENCE [LARGE SCALE GENOMIC DNA]</scope>
    <source>
        <strain evidence="7 8">SJ27-4</strain>
    </source>
</reference>
<evidence type="ECO:0000256" key="4">
    <source>
        <dbReference type="ARBA" id="ARBA00022801"/>
    </source>
</evidence>